<dbReference type="InterPro" id="IPR000719">
    <property type="entry name" value="Prot_kinase_dom"/>
</dbReference>
<dbReference type="PANTHER" id="PTHR27001:SF237">
    <property type="entry name" value="OS03G0773300 PROTEIN"/>
    <property type="match status" value="1"/>
</dbReference>
<protein>
    <recommendedName>
        <fullName evidence="4">Protein kinase domain-containing protein</fullName>
    </recommendedName>
</protein>
<proteinExistence type="predicted"/>
<keyword evidence="6" id="KW-1185">Reference proteome</keyword>
<dbReference type="Proteomes" id="UP000824469">
    <property type="component" value="Unassembled WGS sequence"/>
</dbReference>
<keyword evidence="3" id="KW-0812">Transmembrane</keyword>
<evidence type="ECO:0000259" key="4">
    <source>
        <dbReference type="PROSITE" id="PS50011"/>
    </source>
</evidence>
<dbReference type="GO" id="GO:0005886">
    <property type="term" value="C:plasma membrane"/>
    <property type="evidence" value="ECO:0007669"/>
    <property type="project" value="TreeGrafter"/>
</dbReference>
<dbReference type="GO" id="GO:0005524">
    <property type="term" value="F:ATP binding"/>
    <property type="evidence" value="ECO:0007669"/>
    <property type="project" value="UniProtKB-KW"/>
</dbReference>
<gene>
    <name evidence="5" type="ORF">KI387_030291</name>
</gene>
<reference evidence="5 6" key="1">
    <citation type="journal article" date="2021" name="Nat. Plants">
        <title>The Taxus genome provides insights into paclitaxel biosynthesis.</title>
        <authorList>
            <person name="Xiong X."/>
            <person name="Gou J."/>
            <person name="Liao Q."/>
            <person name="Li Y."/>
            <person name="Zhou Q."/>
            <person name="Bi G."/>
            <person name="Li C."/>
            <person name="Du R."/>
            <person name="Wang X."/>
            <person name="Sun T."/>
            <person name="Guo L."/>
            <person name="Liang H."/>
            <person name="Lu P."/>
            <person name="Wu Y."/>
            <person name="Zhang Z."/>
            <person name="Ro D.K."/>
            <person name="Shang Y."/>
            <person name="Huang S."/>
            <person name="Yan J."/>
        </authorList>
    </citation>
    <scope>NUCLEOTIDE SEQUENCE [LARGE SCALE GENOMIC DNA]</scope>
    <source>
        <strain evidence="5">Ta-2019</strain>
    </source>
</reference>
<keyword evidence="2" id="KW-0067">ATP-binding</keyword>
<evidence type="ECO:0000256" key="3">
    <source>
        <dbReference type="SAM" id="Phobius"/>
    </source>
</evidence>
<keyword evidence="3" id="KW-1133">Transmembrane helix</keyword>
<dbReference type="SUPFAM" id="SSF56112">
    <property type="entry name" value="Protein kinase-like (PK-like)"/>
    <property type="match status" value="1"/>
</dbReference>
<dbReference type="AlphaFoldDB" id="A0AA38CKR8"/>
<name>A0AA38CKR8_TAXCH</name>
<feature type="transmembrane region" description="Helical" evidence="3">
    <location>
        <begin position="6"/>
        <end position="26"/>
    </location>
</feature>
<dbReference type="GO" id="GO:0004713">
    <property type="term" value="F:protein tyrosine kinase activity"/>
    <property type="evidence" value="ECO:0007669"/>
    <property type="project" value="InterPro"/>
</dbReference>
<dbReference type="InterPro" id="IPR020635">
    <property type="entry name" value="Tyr_kinase_cat_dom"/>
</dbReference>
<feature type="domain" description="Protein kinase" evidence="4">
    <location>
        <begin position="82"/>
        <end position="327"/>
    </location>
</feature>
<evidence type="ECO:0000313" key="6">
    <source>
        <dbReference type="Proteomes" id="UP000824469"/>
    </source>
</evidence>
<dbReference type="InterPro" id="IPR001245">
    <property type="entry name" value="Ser-Thr/Tyr_kinase_cat_dom"/>
</dbReference>
<accession>A0AA38CKR8</accession>
<dbReference type="EMBL" id="JAHRHJ020000010">
    <property type="protein sequence ID" value="KAH9298609.1"/>
    <property type="molecule type" value="Genomic_DNA"/>
</dbReference>
<sequence length="327" mass="35855">MGGDRVRLVIWGTFGCFGFLVFLLILKLLTRLNEAKAENYQKKSTRNPMALALVTVQRSAAVAPTVLRDFSLAQLEAATDHFNSLNLIKIGHSGDFFAGILEGEERVVVKRMKMSADEEEVQRELEIHGSDAVVPLLGQAGLQFLVYKFVGNGDLATALAKGRRVLEDDNHTMPSSLPWITRLKIATGTARALFHLHHHSHPPLLHKDIKSSSILLTEEFEVCLGSLSSVEKVESEALLSYDIICFGRVLLDLISGLDVSGCEDPYAEAWVSKALPCIESGYSDSLVALIDPSLVVEEDFTREILGVAALARACLDPNCVKYMNMGT</sequence>
<evidence type="ECO:0000313" key="5">
    <source>
        <dbReference type="EMBL" id="KAH9298609.1"/>
    </source>
</evidence>
<keyword evidence="1" id="KW-0547">Nucleotide-binding</keyword>
<dbReference type="OMA" id="IGHSGEF"/>
<evidence type="ECO:0000256" key="1">
    <source>
        <dbReference type="ARBA" id="ARBA00022741"/>
    </source>
</evidence>
<evidence type="ECO:0000256" key="2">
    <source>
        <dbReference type="ARBA" id="ARBA00022840"/>
    </source>
</evidence>
<comment type="caution">
    <text evidence="5">The sequence shown here is derived from an EMBL/GenBank/DDBJ whole genome shotgun (WGS) entry which is preliminary data.</text>
</comment>
<dbReference type="SMART" id="SM00219">
    <property type="entry name" value="TyrKc"/>
    <property type="match status" value="1"/>
</dbReference>
<dbReference type="PANTHER" id="PTHR27001">
    <property type="entry name" value="OS01G0253100 PROTEIN"/>
    <property type="match status" value="1"/>
</dbReference>
<dbReference type="InterPro" id="IPR011009">
    <property type="entry name" value="Kinase-like_dom_sf"/>
</dbReference>
<keyword evidence="3" id="KW-0472">Membrane</keyword>
<dbReference type="PROSITE" id="PS50011">
    <property type="entry name" value="PROTEIN_KINASE_DOM"/>
    <property type="match status" value="1"/>
</dbReference>
<dbReference type="Pfam" id="PF07714">
    <property type="entry name" value="PK_Tyr_Ser-Thr"/>
    <property type="match status" value="1"/>
</dbReference>
<dbReference type="Gene3D" id="3.30.200.20">
    <property type="entry name" value="Phosphorylase Kinase, domain 1"/>
    <property type="match status" value="1"/>
</dbReference>
<organism evidence="5 6">
    <name type="scientific">Taxus chinensis</name>
    <name type="common">Chinese yew</name>
    <name type="synonym">Taxus wallichiana var. chinensis</name>
    <dbReference type="NCBI Taxonomy" id="29808"/>
    <lineage>
        <taxon>Eukaryota</taxon>
        <taxon>Viridiplantae</taxon>
        <taxon>Streptophyta</taxon>
        <taxon>Embryophyta</taxon>
        <taxon>Tracheophyta</taxon>
        <taxon>Spermatophyta</taxon>
        <taxon>Pinopsida</taxon>
        <taxon>Pinidae</taxon>
        <taxon>Conifers II</taxon>
        <taxon>Cupressales</taxon>
        <taxon>Taxaceae</taxon>
        <taxon>Taxus</taxon>
    </lineage>
</organism>
<feature type="non-terminal residue" evidence="5">
    <location>
        <position position="1"/>
    </location>
</feature>
<dbReference type="Gene3D" id="1.10.510.10">
    <property type="entry name" value="Transferase(Phosphotransferase) domain 1"/>
    <property type="match status" value="1"/>
</dbReference>